<feature type="domain" description="Tyr recombinase" evidence="6">
    <location>
        <begin position="252"/>
        <end position="465"/>
    </location>
</feature>
<gene>
    <name evidence="7" type="primary">xerD_2</name>
    <name evidence="7" type="ORF">Verru16b_03043</name>
</gene>
<feature type="compositionally biased region" description="Basic and acidic residues" evidence="5">
    <location>
        <begin position="87"/>
        <end position="101"/>
    </location>
</feature>
<keyword evidence="2" id="KW-0229">DNA integration</keyword>
<dbReference type="InterPro" id="IPR010998">
    <property type="entry name" value="Integrase_recombinase_N"/>
</dbReference>
<sequence length="470" mass="52532">MASSALSPQFKVVYTREILSFLRHCKARHDAATVEVVKQYLAGRERQGGGSSRDALRWFYREGLKAMGGVERAGVGDRGPAVQRNQEGARERAGPQRREDAGGFARPPEAEAEPGEASRDTADSAGSEQAIPPYIQTGARRPSEPPPAAQDLGGTPWERDLIKACREKGFLWRTEQTYREWAVRFARFIAPRSPYAAAGEEVAAFLSALAVEGRASPSTQKQALNALVFLMQGALRRELGEMDFKRAYPKQRLPTVLSVTEAKSLFAQMQGRPRLMAELAYGAGLRLMELLRLRVHHLDFERGRLQVIAGKGDKDRMTVLPERLMPELKVHCARLHELWEADRTANVPGVWLPEGLNKKYPKAGVSWEWQWVFPSRELGVDPATGIRRRHHVSDNLFQRALKEAATKAALNKRVSPHVLRHSFATHLLESGTDLRTVQELLGHDDIRTTQIYLHVMNKPGLGVRSPLDQG</sequence>
<comment type="similarity">
    <text evidence="1">Belongs to the 'phage' integrase family.</text>
</comment>
<dbReference type="AlphaFoldDB" id="A0A1D8AYH6"/>
<dbReference type="Pfam" id="PF00589">
    <property type="entry name" value="Phage_integrase"/>
    <property type="match status" value="1"/>
</dbReference>
<organism evidence="7 8">
    <name type="scientific">Lacunisphaera limnophila</name>
    <dbReference type="NCBI Taxonomy" id="1838286"/>
    <lineage>
        <taxon>Bacteria</taxon>
        <taxon>Pseudomonadati</taxon>
        <taxon>Verrucomicrobiota</taxon>
        <taxon>Opitutia</taxon>
        <taxon>Opitutales</taxon>
        <taxon>Opitutaceae</taxon>
        <taxon>Lacunisphaera</taxon>
    </lineage>
</organism>
<dbReference type="GO" id="GO:0003677">
    <property type="term" value="F:DNA binding"/>
    <property type="evidence" value="ECO:0007669"/>
    <property type="project" value="UniProtKB-KW"/>
</dbReference>
<dbReference type="Gene3D" id="1.10.150.130">
    <property type="match status" value="1"/>
</dbReference>
<evidence type="ECO:0000313" key="7">
    <source>
        <dbReference type="EMBL" id="AOS45952.1"/>
    </source>
</evidence>
<dbReference type="PANTHER" id="PTHR30349">
    <property type="entry name" value="PHAGE INTEGRASE-RELATED"/>
    <property type="match status" value="1"/>
</dbReference>
<dbReference type="NCBIfam" id="TIGR02249">
    <property type="entry name" value="integrase_gron"/>
    <property type="match status" value="1"/>
</dbReference>
<keyword evidence="8" id="KW-1185">Reference proteome</keyword>
<dbReference type="EMBL" id="CP016094">
    <property type="protein sequence ID" value="AOS45952.1"/>
    <property type="molecule type" value="Genomic_DNA"/>
</dbReference>
<name>A0A1D8AYH6_9BACT</name>
<dbReference type="GO" id="GO:0015074">
    <property type="term" value="P:DNA integration"/>
    <property type="evidence" value="ECO:0007669"/>
    <property type="project" value="UniProtKB-KW"/>
</dbReference>
<evidence type="ECO:0000256" key="4">
    <source>
        <dbReference type="ARBA" id="ARBA00023172"/>
    </source>
</evidence>
<keyword evidence="3" id="KW-0238">DNA-binding</keyword>
<dbReference type="GO" id="GO:0006310">
    <property type="term" value="P:DNA recombination"/>
    <property type="evidence" value="ECO:0007669"/>
    <property type="project" value="UniProtKB-KW"/>
</dbReference>
<dbReference type="InterPro" id="IPR050090">
    <property type="entry name" value="Tyrosine_recombinase_XerCD"/>
</dbReference>
<feature type="region of interest" description="Disordered" evidence="5">
    <location>
        <begin position="136"/>
        <end position="155"/>
    </location>
</feature>
<evidence type="ECO:0000313" key="8">
    <source>
        <dbReference type="Proteomes" id="UP000095228"/>
    </source>
</evidence>
<dbReference type="InterPro" id="IPR013762">
    <property type="entry name" value="Integrase-like_cat_sf"/>
</dbReference>
<reference evidence="7 8" key="1">
    <citation type="submission" date="2016-06" db="EMBL/GenBank/DDBJ databases">
        <title>Three novel species with peptidoglycan cell walls form the new genus Lacunisphaera gen. nov. in the family Opitutaceae of the verrucomicrobial subdivision 4.</title>
        <authorList>
            <person name="Rast P."/>
            <person name="Gloeckner I."/>
            <person name="Jogler M."/>
            <person name="Boedeker C."/>
            <person name="Jeske O."/>
            <person name="Wiegand S."/>
            <person name="Reinhardt R."/>
            <person name="Schumann P."/>
            <person name="Rohde M."/>
            <person name="Spring S."/>
            <person name="Gloeckner F.O."/>
            <person name="Jogler C."/>
        </authorList>
    </citation>
    <scope>NUCLEOTIDE SEQUENCE [LARGE SCALE GENOMIC DNA]</scope>
    <source>
        <strain evidence="7 8">IG16b</strain>
    </source>
</reference>
<dbReference type="KEGG" id="obg:Verru16b_03043"/>
<dbReference type="InterPro" id="IPR011946">
    <property type="entry name" value="Integrase_integron-type"/>
</dbReference>
<feature type="region of interest" description="Disordered" evidence="5">
    <location>
        <begin position="71"/>
        <end position="128"/>
    </location>
</feature>
<dbReference type="Pfam" id="PF13495">
    <property type="entry name" value="Phage_int_SAM_4"/>
    <property type="match status" value="1"/>
</dbReference>
<dbReference type="Proteomes" id="UP000095228">
    <property type="component" value="Chromosome"/>
</dbReference>
<proteinExistence type="inferred from homology"/>
<evidence type="ECO:0000256" key="2">
    <source>
        <dbReference type="ARBA" id="ARBA00022908"/>
    </source>
</evidence>
<dbReference type="InterPro" id="IPR004107">
    <property type="entry name" value="Integrase_SAM-like_N"/>
</dbReference>
<evidence type="ECO:0000256" key="3">
    <source>
        <dbReference type="ARBA" id="ARBA00023125"/>
    </source>
</evidence>
<dbReference type="SUPFAM" id="SSF56349">
    <property type="entry name" value="DNA breaking-rejoining enzymes"/>
    <property type="match status" value="1"/>
</dbReference>
<protein>
    <submittedName>
        <fullName evidence="7">Tyrosine recombinase XerD</fullName>
    </submittedName>
</protein>
<evidence type="ECO:0000256" key="1">
    <source>
        <dbReference type="ARBA" id="ARBA00008857"/>
    </source>
</evidence>
<dbReference type="STRING" id="1838286.Verru16b_03043"/>
<evidence type="ECO:0000256" key="5">
    <source>
        <dbReference type="SAM" id="MobiDB-lite"/>
    </source>
</evidence>
<dbReference type="InterPro" id="IPR002104">
    <property type="entry name" value="Integrase_catalytic"/>
</dbReference>
<dbReference type="PROSITE" id="PS51898">
    <property type="entry name" value="TYR_RECOMBINASE"/>
    <property type="match status" value="1"/>
</dbReference>
<keyword evidence="4" id="KW-0233">DNA recombination</keyword>
<dbReference type="PANTHER" id="PTHR30349:SF64">
    <property type="entry name" value="PROPHAGE INTEGRASE INTD-RELATED"/>
    <property type="match status" value="1"/>
</dbReference>
<evidence type="ECO:0000259" key="6">
    <source>
        <dbReference type="PROSITE" id="PS51898"/>
    </source>
</evidence>
<accession>A0A1D8AYH6</accession>
<dbReference type="Gene3D" id="1.10.443.10">
    <property type="entry name" value="Intergrase catalytic core"/>
    <property type="match status" value="1"/>
</dbReference>
<dbReference type="InterPro" id="IPR011010">
    <property type="entry name" value="DNA_brk_join_enz"/>
</dbReference>